<dbReference type="GO" id="GO:0006633">
    <property type="term" value="P:fatty acid biosynthetic process"/>
    <property type="evidence" value="ECO:0007669"/>
    <property type="project" value="TreeGrafter"/>
</dbReference>
<dbReference type="Gene3D" id="3.40.50.720">
    <property type="entry name" value="NAD(P)-binding Rossmann-like Domain"/>
    <property type="match status" value="1"/>
</dbReference>
<proteinExistence type="inferred from homology"/>
<dbReference type="PRINTS" id="PR00080">
    <property type="entry name" value="SDRFAMILY"/>
</dbReference>
<dbReference type="SUPFAM" id="SSF51735">
    <property type="entry name" value="NAD(P)-binding Rossmann-fold domains"/>
    <property type="match status" value="1"/>
</dbReference>
<dbReference type="PATRIC" id="fig|28087.4.peg.2327"/>
<dbReference type="GO" id="GO:0048038">
    <property type="term" value="F:quinone binding"/>
    <property type="evidence" value="ECO:0007669"/>
    <property type="project" value="TreeGrafter"/>
</dbReference>
<dbReference type="InterPro" id="IPR036291">
    <property type="entry name" value="NAD(P)-bd_dom_sf"/>
</dbReference>
<sequence>MFSNQIFVVTGGSTGIGQATAALLAEKGARVYNLDIHKPTQSHSLVHYVPCDISIFSEVEKAFQDIISREHKIDLLFANAGIHLFANLEDTSIEDLDRVININLKGIYYALKCTIPVMKRQNSGTIVLTGSDQSLVGKGESSIYGATKAAIAQLTKSTAIDYAKYNIRINCVCPGTIETPLYHTAVSAYSAKSGVPKENIYESLKLAQPISRVGTAAEVANLVEFLLSEKSSFITGSLFSIDGGFVAQ</sequence>
<evidence type="ECO:0000313" key="2">
    <source>
        <dbReference type="EMBL" id="KTD56028.1"/>
    </source>
</evidence>
<dbReference type="InterPro" id="IPR002347">
    <property type="entry name" value="SDR_fam"/>
</dbReference>
<dbReference type="PANTHER" id="PTHR42760">
    <property type="entry name" value="SHORT-CHAIN DEHYDROGENASES/REDUCTASES FAMILY MEMBER"/>
    <property type="match status" value="1"/>
</dbReference>
<protein>
    <submittedName>
        <fullName evidence="2">Oxidoreductase, short-chain dehydrogenase/reductase</fullName>
    </submittedName>
</protein>
<dbReference type="eggNOG" id="COG1028">
    <property type="taxonomic scope" value="Bacteria"/>
</dbReference>
<dbReference type="AlphaFoldDB" id="A0A0W0YGJ2"/>
<dbReference type="STRING" id="28087.Lsai_2158"/>
<dbReference type="PRINTS" id="PR00081">
    <property type="entry name" value="GDHRDH"/>
</dbReference>
<name>A0A0W0YGJ2_9GAMM</name>
<dbReference type="FunFam" id="3.40.50.720:FF:000084">
    <property type="entry name" value="Short-chain dehydrogenase reductase"/>
    <property type="match status" value="1"/>
</dbReference>
<comment type="caution">
    <text evidence="2">The sequence shown here is derived from an EMBL/GenBank/DDBJ whole genome shotgun (WGS) entry which is preliminary data.</text>
</comment>
<dbReference type="EMBL" id="LNYV01000034">
    <property type="protein sequence ID" value="KTD56028.1"/>
    <property type="molecule type" value="Genomic_DNA"/>
</dbReference>
<evidence type="ECO:0000313" key="3">
    <source>
        <dbReference type="Proteomes" id="UP000054621"/>
    </source>
</evidence>
<dbReference type="InterPro" id="IPR020904">
    <property type="entry name" value="Sc_DH/Rdtase_CS"/>
</dbReference>
<evidence type="ECO:0000256" key="1">
    <source>
        <dbReference type="ARBA" id="ARBA00006484"/>
    </source>
</evidence>
<dbReference type="RefSeq" id="WP_027271780.1">
    <property type="nucleotide sequence ID" value="NZ_CAAAJE010000024.1"/>
</dbReference>
<dbReference type="Pfam" id="PF13561">
    <property type="entry name" value="adh_short_C2"/>
    <property type="match status" value="1"/>
</dbReference>
<dbReference type="PANTHER" id="PTHR42760:SF122">
    <property type="entry name" value="NAD(P)-BINDING PROTEIN"/>
    <property type="match status" value="1"/>
</dbReference>
<dbReference type="CDD" id="cd05233">
    <property type="entry name" value="SDR_c"/>
    <property type="match status" value="1"/>
</dbReference>
<organism evidence="2 3">
    <name type="scientific">Legionella sainthelensi</name>
    <dbReference type="NCBI Taxonomy" id="28087"/>
    <lineage>
        <taxon>Bacteria</taxon>
        <taxon>Pseudomonadati</taxon>
        <taxon>Pseudomonadota</taxon>
        <taxon>Gammaproteobacteria</taxon>
        <taxon>Legionellales</taxon>
        <taxon>Legionellaceae</taxon>
        <taxon>Legionella</taxon>
    </lineage>
</organism>
<accession>A0A0W0YGJ2</accession>
<gene>
    <name evidence="2" type="ORF">Lsai_2158</name>
</gene>
<comment type="similarity">
    <text evidence="1">Belongs to the short-chain dehydrogenases/reductases (SDR) family.</text>
</comment>
<dbReference type="Proteomes" id="UP000054621">
    <property type="component" value="Unassembled WGS sequence"/>
</dbReference>
<dbReference type="PROSITE" id="PS00061">
    <property type="entry name" value="ADH_SHORT"/>
    <property type="match status" value="1"/>
</dbReference>
<dbReference type="OrthoDB" id="9809287at2"/>
<dbReference type="GO" id="GO:0016616">
    <property type="term" value="F:oxidoreductase activity, acting on the CH-OH group of donors, NAD or NADP as acceptor"/>
    <property type="evidence" value="ECO:0007669"/>
    <property type="project" value="TreeGrafter"/>
</dbReference>
<reference evidence="2 3" key="1">
    <citation type="submission" date="2015-11" db="EMBL/GenBank/DDBJ databases">
        <title>Genomic analysis of 38 Legionella species identifies large and diverse effector repertoires.</title>
        <authorList>
            <person name="Burstein D."/>
            <person name="Amaro F."/>
            <person name="Zusman T."/>
            <person name="Lifshitz Z."/>
            <person name="Cohen O."/>
            <person name="Gilbert J.A."/>
            <person name="Pupko T."/>
            <person name="Shuman H.A."/>
            <person name="Segal G."/>
        </authorList>
    </citation>
    <scope>NUCLEOTIDE SEQUENCE [LARGE SCALE GENOMIC DNA]</scope>
    <source>
        <strain evidence="2 3">Mt.St.Helens-4</strain>
    </source>
</reference>